<evidence type="ECO:0000313" key="2">
    <source>
        <dbReference type="Proteomes" id="UP001177295"/>
    </source>
</evidence>
<protein>
    <submittedName>
        <fullName evidence="1">DUF4054 domain-containing protein</fullName>
    </submittedName>
</protein>
<name>A0ABY8WVV7_9BACT</name>
<reference evidence="1 2" key="1">
    <citation type="journal article" date="2023" name="Cell">
        <title>Genetic manipulation of Patescibacteria provides mechanistic insights into microbial dark matter and the epibiotic lifestyle.</title>
        <authorList>
            <person name="Wang Y."/>
            <person name="Gallagher L.A."/>
            <person name="Andrade P.A."/>
            <person name="Liu A."/>
            <person name="Humphreys I.R."/>
            <person name="Turkarslan S."/>
            <person name="Cutler K.J."/>
            <person name="Arrieta-Ortiz M.L."/>
            <person name="Li Y."/>
            <person name="Radey M.C."/>
            <person name="McLean J.S."/>
            <person name="Cong Q."/>
            <person name="Baker D."/>
            <person name="Baliga N.S."/>
            <person name="Peterson S.B."/>
            <person name="Mougous J.D."/>
        </authorList>
    </citation>
    <scope>NUCLEOTIDE SEQUENCE [LARGE SCALE GENOMIC DNA]</scope>
    <source>
        <strain evidence="1 2">ML1</strain>
    </source>
</reference>
<dbReference type="EMBL" id="CP124550">
    <property type="protein sequence ID" value="WIO46364.1"/>
    <property type="molecule type" value="Genomic_DNA"/>
</dbReference>
<keyword evidence="2" id="KW-1185">Reference proteome</keyword>
<organism evidence="1 2">
    <name type="scientific">Candidatus Southlakia epibionticum</name>
    <dbReference type="NCBI Taxonomy" id="3043284"/>
    <lineage>
        <taxon>Bacteria</taxon>
        <taxon>Candidatus Saccharimonadota</taxon>
        <taxon>Candidatus Saccharimonadia</taxon>
        <taxon>Candidatus Saccharimonadales</taxon>
        <taxon>Candidatus Saccharimonadaceae</taxon>
        <taxon>Candidatus Southlakia</taxon>
    </lineage>
</organism>
<dbReference type="Proteomes" id="UP001177295">
    <property type="component" value="Chromosome"/>
</dbReference>
<sequence length="112" mass="12538">MSSWTNKDFETYTQSDWELIKSVKNLADNNLDNSAVLESANEIALAIFGMLCVRRHKKGSEGADGLGMALQEYTGTVLGYSKGSKNDGWADEYAKSIDQFIRFGKKKFNQRS</sequence>
<gene>
    <name evidence="1" type="ORF">SEML1_0766</name>
</gene>
<accession>A0ABY8WVV7</accession>
<dbReference type="RefSeq" id="WP_376753894.1">
    <property type="nucleotide sequence ID" value="NZ_CP124550.1"/>
</dbReference>
<evidence type="ECO:0000313" key="1">
    <source>
        <dbReference type="EMBL" id="WIO46364.1"/>
    </source>
</evidence>
<proteinExistence type="predicted"/>